<proteinExistence type="predicted"/>
<protein>
    <submittedName>
        <fullName evidence="2">Uncharacterized protein</fullName>
    </submittedName>
</protein>
<feature type="compositionally biased region" description="Polar residues" evidence="1">
    <location>
        <begin position="75"/>
        <end position="84"/>
    </location>
</feature>
<name>A0A3L6EFK3_MAIZE</name>
<feature type="region of interest" description="Disordered" evidence="1">
    <location>
        <begin position="154"/>
        <end position="186"/>
    </location>
</feature>
<evidence type="ECO:0000256" key="1">
    <source>
        <dbReference type="SAM" id="MobiDB-lite"/>
    </source>
</evidence>
<dbReference type="AlphaFoldDB" id="A0A3L6EFK3"/>
<dbReference type="Proteomes" id="UP000251960">
    <property type="component" value="Chromosome 5"/>
</dbReference>
<feature type="region of interest" description="Disordered" evidence="1">
    <location>
        <begin position="23"/>
        <end position="89"/>
    </location>
</feature>
<evidence type="ECO:0000313" key="2">
    <source>
        <dbReference type="EMBL" id="PWZ19829.1"/>
    </source>
</evidence>
<reference evidence="2" key="1">
    <citation type="journal article" date="2018" name="Nat. Genet.">
        <title>Extensive intraspecific gene order and gene structural variations between Mo17 and other maize genomes.</title>
        <authorList>
            <person name="Sun S."/>
            <person name="Zhou Y."/>
            <person name="Chen J."/>
            <person name="Shi J."/>
            <person name="Zhao H."/>
            <person name="Zhao H."/>
            <person name="Song W."/>
            <person name="Zhang M."/>
            <person name="Cui Y."/>
            <person name="Dong X."/>
            <person name="Liu H."/>
            <person name="Ma X."/>
            <person name="Jiao Y."/>
            <person name="Wang B."/>
            <person name="Wei X."/>
            <person name="Stein J.C."/>
            <person name="Glaubitz J.C."/>
            <person name="Lu F."/>
            <person name="Yu G."/>
            <person name="Liang C."/>
            <person name="Fengler K."/>
            <person name="Li B."/>
            <person name="Rafalski A."/>
            <person name="Schnable P.S."/>
            <person name="Ware D.H."/>
            <person name="Buckler E.S."/>
            <person name="Lai J."/>
        </authorList>
    </citation>
    <scope>NUCLEOTIDE SEQUENCE [LARGE SCALE GENOMIC DNA]</scope>
    <source>
        <tissue evidence="2">Seedling</tissue>
    </source>
</reference>
<accession>A0A3L6EFK3</accession>
<organism evidence="2">
    <name type="scientific">Zea mays</name>
    <name type="common">Maize</name>
    <dbReference type="NCBI Taxonomy" id="4577"/>
    <lineage>
        <taxon>Eukaryota</taxon>
        <taxon>Viridiplantae</taxon>
        <taxon>Streptophyta</taxon>
        <taxon>Embryophyta</taxon>
        <taxon>Tracheophyta</taxon>
        <taxon>Spermatophyta</taxon>
        <taxon>Magnoliopsida</taxon>
        <taxon>Liliopsida</taxon>
        <taxon>Poales</taxon>
        <taxon>Poaceae</taxon>
        <taxon>PACMAD clade</taxon>
        <taxon>Panicoideae</taxon>
        <taxon>Andropogonodae</taxon>
        <taxon>Andropogoneae</taxon>
        <taxon>Tripsacinae</taxon>
        <taxon>Zea</taxon>
    </lineage>
</organism>
<sequence>MATAHCSSVQSYGAEALKITEAQGHGKAVECKPQNAESSQVAAGGDGDPQQESSTCSTALGKGKRQVGQPKGHAGSTSRSPTSCSRKRSPAVHHLLRNYQNLRQAGNAKLCLCCYYPKHIAAPKGGMSWRHWRMTCLLCKSSFPAAPGVALSSLTQHGKDESNSEKKRRTSPLLKKAEERCPVIRR</sequence>
<gene>
    <name evidence="2" type="ORF">Zm00014a_008800</name>
</gene>
<comment type="caution">
    <text evidence="2">The sequence shown here is derived from an EMBL/GenBank/DDBJ whole genome shotgun (WGS) entry which is preliminary data.</text>
</comment>
<feature type="compositionally biased region" description="Basic and acidic residues" evidence="1">
    <location>
        <begin position="175"/>
        <end position="186"/>
    </location>
</feature>
<dbReference type="EMBL" id="NCVQ01000006">
    <property type="protein sequence ID" value="PWZ19829.1"/>
    <property type="molecule type" value="Genomic_DNA"/>
</dbReference>